<evidence type="ECO:0000256" key="7">
    <source>
        <dbReference type="SAM" id="Phobius"/>
    </source>
</evidence>
<comment type="similarity">
    <text evidence="2">Belongs to the binding-protein-dependent transport system permease family. AraH/RbsC subfamily.</text>
</comment>
<keyword evidence="6 7" id="KW-0472">Membrane</keyword>
<dbReference type="PANTHER" id="PTHR32196:SF72">
    <property type="entry name" value="RIBOSE IMPORT PERMEASE PROTEIN RBSC"/>
    <property type="match status" value="1"/>
</dbReference>
<comment type="subcellular location">
    <subcellularLocation>
        <location evidence="1">Cell inner membrane</location>
        <topology evidence="1">Multi-pass membrane protein</topology>
    </subcellularLocation>
</comment>
<reference evidence="8 9" key="1">
    <citation type="submission" date="2018-06" db="EMBL/GenBank/DDBJ databases">
        <title>Genomic Encyclopedia of Type Strains, Phase III (KMG-III): the genomes of soil and plant-associated and newly described type strains.</title>
        <authorList>
            <person name="Whitman W."/>
        </authorList>
    </citation>
    <scope>NUCLEOTIDE SEQUENCE [LARGE SCALE GENOMIC DNA]</scope>
    <source>
        <strain evidence="8 9">CECT 7377</strain>
    </source>
</reference>
<dbReference type="PANTHER" id="PTHR32196">
    <property type="entry name" value="ABC TRANSPORTER PERMEASE PROTEIN YPHD-RELATED-RELATED"/>
    <property type="match status" value="1"/>
</dbReference>
<feature type="transmembrane region" description="Helical" evidence="7">
    <location>
        <begin position="129"/>
        <end position="149"/>
    </location>
</feature>
<evidence type="ECO:0000313" key="9">
    <source>
        <dbReference type="Proteomes" id="UP000252792"/>
    </source>
</evidence>
<dbReference type="OrthoDB" id="5422926at2"/>
<keyword evidence="3" id="KW-1003">Cell membrane</keyword>
<keyword evidence="9" id="KW-1185">Reference proteome</keyword>
<gene>
    <name evidence="8" type="ORF">DFP80_12333</name>
</gene>
<feature type="transmembrane region" description="Helical" evidence="7">
    <location>
        <begin position="78"/>
        <end position="98"/>
    </location>
</feature>
<feature type="transmembrane region" description="Helical" evidence="7">
    <location>
        <begin position="48"/>
        <end position="66"/>
    </location>
</feature>
<dbReference type="AlphaFoldDB" id="A0A366IT86"/>
<dbReference type="RefSeq" id="WP_113918581.1">
    <property type="nucleotide sequence ID" value="NZ_QNSE01000023.1"/>
</dbReference>
<dbReference type="GO" id="GO:0022857">
    <property type="term" value="F:transmembrane transporter activity"/>
    <property type="evidence" value="ECO:0007669"/>
    <property type="project" value="InterPro"/>
</dbReference>
<feature type="transmembrane region" description="Helical" evidence="7">
    <location>
        <begin position="207"/>
        <end position="225"/>
    </location>
</feature>
<protein>
    <submittedName>
        <fullName evidence="8">Mannose ABC transporter membrane protein /fructose ABC transporter membrane protein /ribose ABC transporter membrane protein</fullName>
    </submittedName>
</protein>
<sequence length="360" mass="38560">MSSTDTKPSTAVLDHDKVADQASSYVAKFERKETLVQRFQKFLHHYPIAAPSIVLILAIVGFSMIVGGRFLHPFNLSLILQQVTIIGVIGVAQTLIILTAGIDLSVGAIMVLTSVVMGRMAVNYGIDPSLSILIGIAVGALAGFINGLLITRLKIPPFIATLGSWNVFFALNLWYSKSETIRSQDISSIAPLLQWTGQTIDFFGARLTYGSLLMLGIFFLIWYALNWTAWGRHVYATGDDPEAAKLAGIRTNRILMSVYVLAGVVCAIGAWVLIGRIGSVSPQAGTMTNLDSITAVVIGGCSLFGGRGSIYGTLIGALVVGVFRNGLALAGVDVLWQEFTVGILIISAVAIDQWIRRGTA</sequence>
<dbReference type="EMBL" id="QNSE01000023">
    <property type="protein sequence ID" value="RBP77996.1"/>
    <property type="molecule type" value="Genomic_DNA"/>
</dbReference>
<evidence type="ECO:0000313" key="8">
    <source>
        <dbReference type="EMBL" id="RBP77996.1"/>
    </source>
</evidence>
<organism evidence="8 9">
    <name type="scientific">Marinomonas rhizomae</name>
    <dbReference type="NCBI Taxonomy" id="491948"/>
    <lineage>
        <taxon>Bacteria</taxon>
        <taxon>Pseudomonadati</taxon>
        <taxon>Pseudomonadota</taxon>
        <taxon>Gammaproteobacteria</taxon>
        <taxon>Oceanospirillales</taxon>
        <taxon>Oceanospirillaceae</taxon>
        <taxon>Marinomonas</taxon>
    </lineage>
</organism>
<evidence type="ECO:0000256" key="2">
    <source>
        <dbReference type="ARBA" id="ARBA00007942"/>
    </source>
</evidence>
<evidence type="ECO:0000256" key="4">
    <source>
        <dbReference type="ARBA" id="ARBA00022692"/>
    </source>
</evidence>
<feature type="transmembrane region" description="Helical" evidence="7">
    <location>
        <begin position="335"/>
        <end position="355"/>
    </location>
</feature>
<dbReference type="GO" id="GO:0005886">
    <property type="term" value="C:plasma membrane"/>
    <property type="evidence" value="ECO:0007669"/>
    <property type="project" value="UniProtKB-SubCell"/>
</dbReference>
<feature type="transmembrane region" description="Helical" evidence="7">
    <location>
        <begin position="254"/>
        <end position="274"/>
    </location>
</feature>
<accession>A0A366IT86</accession>
<keyword evidence="5 7" id="KW-1133">Transmembrane helix</keyword>
<proteinExistence type="inferred from homology"/>
<feature type="transmembrane region" description="Helical" evidence="7">
    <location>
        <begin position="295"/>
        <end position="323"/>
    </location>
</feature>
<name>A0A366IT86_9GAMM</name>
<evidence type="ECO:0000256" key="1">
    <source>
        <dbReference type="ARBA" id="ARBA00004429"/>
    </source>
</evidence>
<dbReference type="InterPro" id="IPR001851">
    <property type="entry name" value="ABC_transp_permease"/>
</dbReference>
<comment type="caution">
    <text evidence="8">The sequence shown here is derived from an EMBL/GenBank/DDBJ whole genome shotgun (WGS) entry which is preliminary data.</text>
</comment>
<dbReference type="Pfam" id="PF02653">
    <property type="entry name" value="BPD_transp_2"/>
    <property type="match status" value="1"/>
</dbReference>
<evidence type="ECO:0000256" key="6">
    <source>
        <dbReference type="ARBA" id="ARBA00023136"/>
    </source>
</evidence>
<dbReference type="CDD" id="cd06579">
    <property type="entry name" value="TM_PBP1_transp_AraH_like"/>
    <property type="match status" value="1"/>
</dbReference>
<evidence type="ECO:0000256" key="5">
    <source>
        <dbReference type="ARBA" id="ARBA00022989"/>
    </source>
</evidence>
<dbReference type="Proteomes" id="UP000252792">
    <property type="component" value="Unassembled WGS sequence"/>
</dbReference>
<feature type="transmembrane region" description="Helical" evidence="7">
    <location>
        <begin position="155"/>
        <end position="175"/>
    </location>
</feature>
<keyword evidence="4 7" id="KW-0812">Transmembrane</keyword>
<evidence type="ECO:0000256" key="3">
    <source>
        <dbReference type="ARBA" id="ARBA00022475"/>
    </source>
</evidence>